<evidence type="ECO:0000313" key="5">
    <source>
        <dbReference type="EMBL" id="WPU64296.1"/>
    </source>
</evidence>
<accession>A0AAX4HM53</accession>
<evidence type="ECO:0000256" key="3">
    <source>
        <dbReference type="ARBA" id="ARBA00023163"/>
    </source>
</evidence>
<dbReference type="GO" id="GO:0043565">
    <property type="term" value="F:sequence-specific DNA binding"/>
    <property type="evidence" value="ECO:0007669"/>
    <property type="project" value="InterPro"/>
</dbReference>
<dbReference type="KEGG" id="psti:SOO65_16500"/>
<dbReference type="InterPro" id="IPR019888">
    <property type="entry name" value="Tscrpt_reg_AsnC-like"/>
</dbReference>
<gene>
    <name evidence="5" type="ORF">SOO65_16500</name>
</gene>
<dbReference type="InterPro" id="IPR036390">
    <property type="entry name" value="WH_DNA-bd_sf"/>
</dbReference>
<organism evidence="5 6">
    <name type="scientific">Peredibacter starrii</name>
    <dbReference type="NCBI Taxonomy" id="28202"/>
    <lineage>
        <taxon>Bacteria</taxon>
        <taxon>Pseudomonadati</taxon>
        <taxon>Bdellovibrionota</taxon>
        <taxon>Bacteriovoracia</taxon>
        <taxon>Bacteriovoracales</taxon>
        <taxon>Bacteriovoracaceae</taxon>
        <taxon>Peredibacter</taxon>
    </lineage>
</organism>
<proteinExistence type="predicted"/>
<dbReference type="RefSeq" id="WP_321392840.1">
    <property type="nucleotide sequence ID" value="NZ_CP139487.1"/>
</dbReference>
<dbReference type="GO" id="GO:0006355">
    <property type="term" value="P:regulation of DNA-templated transcription"/>
    <property type="evidence" value="ECO:0007669"/>
    <property type="project" value="UniProtKB-ARBA"/>
</dbReference>
<dbReference type="InterPro" id="IPR019887">
    <property type="entry name" value="Tscrpt_reg_AsnC/Lrp_C"/>
</dbReference>
<dbReference type="GO" id="GO:0043200">
    <property type="term" value="P:response to amino acid"/>
    <property type="evidence" value="ECO:0007669"/>
    <property type="project" value="TreeGrafter"/>
</dbReference>
<evidence type="ECO:0000259" key="4">
    <source>
        <dbReference type="PROSITE" id="PS50956"/>
    </source>
</evidence>
<keyword evidence="3" id="KW-0804">Transcription</keyword>
<dbReference type="SUPFAM" id="SSF54909">
    <property type="entry name" value="Dimeric alpha+beta barrel"/>
    <property type="match status" value="1"/>
</dbReference>
<evidence type="ECO:0000256" key="2">
    <source>
        <dbReference type="ARBA" id="ARBA00023125"/>
    </source>
</evidence>
<keyword evidence="2" id="KW-0238">DNA-binding</keyword>
<dbReference type="Gene3D" id="3.30.70.920">
    <property type="match status" value="1"/>
</dbReference>
<keyword evidence="6" id="KW-1185">Reference proteome</keyword>
<dbReference type="GO" id="GO:0005829">
    <property type="term" value="C:cytosol"/>
    <property type="evidence" value="ECO:0007669"/>
    <property type="project" value="TreeGrafter"/>
</dbReference>
<dbReference type="SMART" id="SM00344">
    <property type="entry name" value="HTH_ASNC"/>
    <property type="match status" value="1"/>
</dbReference>
<dbReference type="Pfam" id="PF01037">
    <property type="entry name" value="AsnC_trans_reg"/>
    <property type="match status" value="1"/>
</dbReference>
<dbReference type="Pfam" id="PF13404">
    <property type="entry name" value="HTH_AsnC-type"/>
    <property type="match status" value="1"/>
</dbReference>
<protein>
    <submittedName>
        <fullName evidence="5">Lrp/AsnC family transcriptional regulator</fullName>
    </submittedName>
</protein>
<dbReference type="PANTHER" id="PTHR30154">
    <property type="entry name" value="LEUCINE-RESPONSIVE REGULATORY PROTEIN"/>
    <property type="match status" value="1"/>
</dbReference>
<reference evidence="5 6" key="1">
    <citation type="submission" date="2023-11" db="EMBL/GenBank/DDBJ databases">
        <title>Peredibacter starrii A3.12.</title>
        <authorList>
            <person name="Mitchell R.J."/>
        </authorList>
    </citation>
    <scope>NUCLEOTIDE SEQUENCE [LARGE SCALE GENOMIC DNA]</scope>
    <source>
        <strain evidence="5 6">A3.12</strain>
    </source>
</reference>
<dbReference type="Proteomes" id="UP001324634">
    <property type="component" value="Chromosome"/>
</dbReference>
<dbReference type="AlphaFoldDB" id="A0AAX4HM53"/>
<dbReference type="InterPro" id="IPR036388">
    <property type="entry name" value="WH-like_DNA-bd_sf"/>
</dbReference>
<dbReference type="Gene3D" id="1.10.10.10">
    <property type="entry name" value="Winged helix-like DNA-binding domain superfamily/Winged helix DNA-binding domain"/>
    <property type="match status" value="1"/>
</dbReference>
<dbReference type="EMBL" id="CP139487">
    <property type="protein sequence ID" value="WPU64296.1"/>
    <property type="molecule type" value="Genomic_DNA"/>
</dbReference>
<evidence type="ECO:0000313" key="6">
    <source>
        <dbReference type="Proteomes" id="UP001324634"/>
    </source>
</evidence>
<evidence type="ECO:0000256" key="1">
    <source>
        <dbReference type="ARBA" id="ARBA00023015"/>
    </source>
</evidence>
<name>A0AAX4HM53_9BACT</name>
<dbReference type="PRINTS" id="PR00033">
    <property type="entry name" value="HTHASNC"/>
</dbReference>
<dbReference type="PROSITE" id="PS50956">
    <property type="entry name" value="HTH_ASNC_2"/>
    <property type="match status" value="1"/>
</dbReference>
<dbReference type="SUPFAM" id="SSF46785">
    <property type="entry name" value="Winged helix' DNA-binding domain"/>
    <property type="match status" value="1"/>
</dbReference>
<dbReference type="CDD" id="cd00090">
    <property type="entry name" value="HTH_ARSR"/>
    <property type="match status" value="1"/>
</dbReference>
<keyword evidence="1" id="KW-0805">Transcription regulation</keyword>
<dbReference type="InterPro" id="IPR011008">
    <property type="entry name" value="Dimeric_a/b-barrel"/>
</dbReference>
<dbReference type="InterPro" id="IPR011991">
    <property type="entry name" value="ArsR-like_HTH"/>
</dbReference>
<dbReference type="PANTHER" id="PTHR30154:SF53">
    <property type="entry name" value="HTH-TYPE TRANSCRIPTIONAL REGULATOR LRPC"/>
    <property type="match status" value="1"/>
</dbReference>
<dbReference type="InterPro" id="IPR000485">
    <property type="entry name" value="AsnC-type_HTH_dom"/>
</dbReference>
<feature type="domain" description="HTH asnC-type" evidence="4">
    <location>
        <begin position="12"/>
        <end position="73"/>
    </location>
</feature>
<sequence length="155" mass="17237">MELNGNGLRGPLDEMDLKILKLLSEDAKMSFGDIGERVHLTAPAVHARVKKMEKAGIIKNYTVNIDFEKVGLPVTAFVRIQTGKIKCSDAGKLVDKFSEIVECHAVAGEDDLILKTRTATPLELQNLLDKMRTEGISEKSNSIFVLQSHFERSRL</sequence>